<keyword evidence="1" id="KW-1133">Transmembrane helix</keyword>
<gene>
    <name evidence="2" type="ORF">ACFPZF_11410</name>
</gene>
<protein>
    <recommendedName>
        <fullName evidence="4">Septum formation-related domain-containing protein</fullName>
    </recommendedName>
</protein>
<keyword evidence="1" id="KW-0812">Transmembrane</keyword>
<feature type="transmembrane region" description="Helical" evidence="1">
    <location>
        <begin position="15"/>
        <end position="36"/>
    </location>
</feature>
<proteinExistence type="predicted"/>
<name>A0ABW0VD24_9ACTN</name>
<evidence type="ECO:0000313" key="3">
    <source>
        <dbReference type="Proteomes" id="UP001596066"/>
    </source>
</evidence>
<evidence type="ECO:0008006" key="4">
    <source>
        <dbReference type="Google" id="ProtNLM"/>
    </source>
</evidence>
<reference evidence="3" key="1">
    <citation type="journal article" date="2019" name="Int. J. Syst. Evol. Microbiol.">
        <title>The Global Catalogue of Microorganisms (GCM) 10K type strain sequencing project: providing services to taxonomists for standard genome sequencing and annotation.</title>
        <authorList>
            <consortium name="The Broad Institute Genomics Platform"/>
            <consortium name="The Broad Institute Genome Sequencing Center for Infectious Disease"/>
            <person name="Wu L."/>
            <person name="Ma J."/>
        </authorList>
    </citation>
    <scope>NUCLEOTIDE SEQUENCE [LARGE SCALE GENOMIC DNA]</scope>
    <source>
        <strain evidence="3">CGMCC 4.1622</strain>
    </source>
</reference>
<dbReference type="RefSeq" id="WP_346144117.1">
    <property type="nucleotide sequence ID" value="NZ_BAAAUA010000015.1"/>
</dbReference>
<accession>A0ABW0VD24</accession>
<keyword evidence="3" id="KW-1185">Reference proteome</keyword>
<organism evidence="2 3">
    <name type="scientific">Kitasatospora cinereorecta</name>
    <dbReference type="NCBI Taxonomy" id="285560"/>
    <lineage>
        <taxon>Bacteria</taxon>
        <taxon>Bacillati</taxon>
        <taxon>Actinomycetota</taxon>
        <taxon>Actinomycetes</taxon>
        <taxon>Kitasatosporales</taxon>
        <taxon>Streptomycetaceae</taxon>
        <taxon>Kitasatospora</taxon>
    </lineage>
</organism>
<dbReference type="Proteomes" id="UP001596066">
    <property type="component" value="Unassembled WGS sequence"/>
</dbReference>
<evidence type="ECO:0000313" key="2">
    <source>
        <dbReference type="EMBL" id="MFC5641956.1"/>
    </source>
</evidence>
<dbReference type="EMBL" id="JBHSOC010000016">
    <property type="protein sequence ID" value="MFC5641956.1"/>
    <property type="molecule type" value="Genomic_DNA"/>
</dbReference>
<evidence type="ECO:0000256" key="1">
    <source>
        <dbReference type="SAM" id="Phobius"/>
    </source>
</evidence>
<sequence length="310" mass="31491">MTDASVFGSGRAGRGGWGCLAVLAAGAVGIGGLLYVNGGQPKAASERAPRAQLSTLTPGRCFDPLQDPDAGRGDTEFSPFPSQVRVVRCTDRHTGEMVAHISLPDGTFGSDLAISEAANVACQPSFAAFAPDRWAAPKGVRAVAIFPTMQSVAHGDRSVGCLYDARSAPATASLHTDPSGFTPEQRAYLAAVEPFDDADAGSLDPGSGLVSGDDLVGWSRRMADGEQRTVAALEQASVPEAARPELAALLDRHRAALTAWQSAAAATGTDAVKGPLAAALAADLAGQPHAAAVRRALGLATAVPADSGAI</sequence>
<comment type="caution">
    <text evidence="2">The sequence shown here is derived from an EMBL/GenBank/DDBJ whole genome shotgun (WGS) entry which is preliminary data.</text>
</comment>
<keyword evidence="1" id="KW-0472">Membrane</keyword>